<organism evidence="1 2">
    <name type="scientific">Haloarcula onubensis</name>
    <dbReference type="NCBI Taxonomy" id="2950539"/>
    <lineage>
        <taxon>Archaea</taxon>
        <taxon>Methanobacteriati</taxon>
        <taxon>Methanobacteriota</taxon>
        <taxon>Stenosarchaea group</taxon>
        <taxon>Halobacteria</taxon>
        <taxon>Halobacteriales</taxon>
        <taxon>Haloarculaceae</taxon>
        <taxon>Haloarcula</taxon>
    </lineage>
</organism>
<accession>A0ABU2FIR2</accession>
<gene>
    <name evidence="1" type="ORF">NDI86_00775</name>
</gene>
<name>A0ABU2FIR2_9EURY</name>
<reference evidence="1 2" key="1">
    <citation type="submission" date="2022-06" db="EMBL/GenBank/DDBJ databases">
        <title>Halomicroarcula sp. a new haloarchaeum isolate from saline soil.</title>
        <authorList>
            <person name="Strakova D."/>
            <person name="Galisteo C."/>
            <person name="Sanchez-Porro C."/>
            <person name="Ventosa A."/>
        </authorList>
    </citation>
    <scope>NUCLEOTIDE SEQUENCE [LARGE SCALE GENOMIC DNA]</scope>
    <source>
        <strain evidence="1 2">S3CR25-11</strain>
    </source>
</reference>
<evidence type="ECO:0000313" key="1">
    <source>
        <dbReference type="EMBL" id="MDS0280634.1"/>
    </source>
</evidence>
<comment type="caution">
    <text evidence="1">The sequence shown here is derived from an EMBL/GenBank/DDBJ whole genome shotgun (WGS) entry which is preliminary data.</text>
</comment>
<protein>
    <submittedName>
        <fullName evidence="1">Uncharacterized protein</fullName>
    </submittedName>
</protein>
<evidence type="ECO:0000313" key="2">
    <source>
        <dbReference type="Proteomes" id="UP001268864"/>
    </source>
</evidence>
<keyword evidence="2" id="KW-1185">Reference proteome</keyword>
<dbReference type="EMBL" id="JAMQOS010000001">
    <property type="protein sequence ID" value="MDS0280634.1"/>
    <property type="molecule type" value="Genomic_DNA"/>
</dbReference>
<dbReference type="RefSeq" id="WP_310898481.1">
    <property type="nucleotide sequence ID" value="NZ_JAMQOS010000001.1"/>
</dbReference>
<dbReference type="Proteomes" id="UP001268864">
    <property type="component" value="Unassembled WGS sequence"/>
</dbReference>
<sequence length="128" mass="13298">MTLDTNAKVEQIKRVIDSAGAVVAPATEQLQQTIRDSLANQDGLTAFEFTTGGSTAEQLPANAVPDGVTVLLQARDANGQKVYVGNDTAQPIEMQPAGTVALDVTDTSHIWVKGAAAGETVGVLYEDG</sequence>
<proteinExistence type="predicted"/>